<sequence length="341" mass="37365">MTPEQRAIIFTQHKQIIRSLETNADINAPRGVDSIILAGLGGSGHPGDLLNALGLPKVPLFVHRNYNLPLKYLLHLGLTKPLVVTSSYSGNTEETLTAYQQALENNLPLLVSAGGGTLEEWARRDGNPFCRIDFPGMQPRHTLFAAFTGIYTALKNAGLAEDITADLTHVAALLKTATPMLEEPGKKLAAAIQGKTPIFISTDNLGFAAKNCKIQTNENAKYPAFWNTFPELNHNEMVGFSQLQKTGQADRFIAVCLKDPNDHPRNQARMQVTADHYRQWGLPSAEYTAQGDTLLEKLFTTITLGLWTTFYLAELNGIDPIPVEGVEGFKKKLVEVAGIIS</sequence>
<dbReference type="Pfam" id="PF10432">
    <property type="entry name" value="bact-PGI_C"/>
    <property type="match status" value="1"/>
</dbReference>
<dbReference type="GO" id="GO:0005975">
    <property type="term" value="P:carbohydrate metabolic process"/>
    <property type="evidence" value="ECO:0007669"/>
    <property type="project" value="InterPro"/>
</dbReference>
<evidence type="ECO:0000259" key="3">
    <source>
        <dbReference type="Pfam" id="PF10432"/>
    </source>
</evidence>
<keyword evidence="2" id="KW-0413">Isomerase</keyword>
<dbReference type="GO" id="GO:0004347">
    <property type="term" value="F:glucose-6-phosphate isomerase activity"/>
    <property type="evidence" value="ECO:0007669"/>
    <property type="project" value="InterPro"/>
</dbReference>
<reference evidence="5" key="1">
    <citation type="submission" date="2017-09" db="EMBL/GenBank/DDBJ databases">
        <title>Depth-based differentiation of microbial function through sediment-hosted aquifers and enrichment of novel symbionts in the deep terrestrial subsurface.</title>
        <authorList>
            <person name="Probst A.J."/>
            <person name="Ladd B."/>
            <person name="Jarett J.K."/>
            <person name="Geller-Mcgrath D.E."/>
            <person name="Sieber C.M.K."/>
            <person name="Emerson J.B."/>
            <person name="Anantharaman K."/>
            <person name="Thomas B.C."/>
            <person name="Malmstrom R."/>
            <person name="Stieglmeier M."/>
            <person name="Klingl A."/>
            <person name="Woyke T."/>
            <person name="Ryan C.M."/>
            <person name="Banfield J.F."/>
        </authorList>
    </citation>
    <scope>NUCLEOTIDE SEQUENCE [LARGE SCALE GENOMIC DNA]</scope>
</reference>
<comment type="caution">
    <text evidence="4">The sequence shown here is derived from an EMBL/GenBank/DDBJ whole genome shotgun (WGS) entry which is preliminary data.</text>
</comment>
<organism evidence="4 5">
    <name type="scientific">Candidatus Andersenbacteria bacterium CG10_big_fil_rev_8_21_14_0_10_54_11</name>
    <dbReference type="NCBI Taxonomy" id="1974485"/>
    <lineage>
        <taxon>Bacteria</taxon>
        <taxon>Candidatus Anderseniibacteriota</taxon>
    </lineage>
</organism>
<protein>
    <recommendedName>
        <fullName evidence="3">Bifunctional glucose-6-phosphate/mannose-6-phosphate isomerase C-terminal domain-containing protein</fullName>
    </recommendedName>
</protein>
<evidence type="ECO:0000256" key="2">
    <source>
        <dbReference type="ARBA" id="ARBA00023235"/>
    </source>
</evidence>
<dbReference type="Proteomes" id="UP000230731">
    <property type="component" value="Unassembled WGS sequence"/>
</dbReference>
<dbReference type="Gene3D" id="3.40.50.10490">
    <property type="entry name" value="Glucose-6-phosphate isomerase like protein, domain 1"/>
    <property type="match status" value="2"/>
</dbReference>
<dbReference type="CDD" id="cd05637">
    <property type="entry name" value="SIS_PGI_PMI_2"/>
    <property type="match status" value="1"/>
</dbReference>
<comment type="similarity">
    <text evidence="1">Belongs to the PGI/PMI family.</text>
</comment>
<proteinExistence type="inferred from homology"/>
<evidence type="ECO:0000313" key="4">
    <source>
        <dbReference type="EMBL" id="PIT97877.1"/>
    </source>
</evidence>
<dbReference type="EMBL" id="PEZP01000041">
    <property type="protein sequence ID" value="PIT97877.1"/>
    <property type="molecule type" value="Genomic_DNA"/>
</dbReference>
<dbReference type="InterPro" id="IPR019490">
    <property type="entry name" value="Glu6P/Mann6P_isomerase_C"/>
</dbReference>
<accession>A0A2M6WYP8</accession>
<dbReference type="AlphaFoldDB" id="A0A2M6WYP8"/>
<dbReference type="SUPFAM" id="SSF53697">
    <property type="entry name" value="SIS domain"/>
    <property type="match status" value="1"/>
</dbReference>
<dbReference type="GO" id="GO:0004476">
    <property type="term" value="F:mannose-6-phosphate isomerase activity"/>
    <property type="evidence" value="ECO:0007669"/>
    <property type="project" value="InterPro"/>
</dbReference>
<dbReference type="GO" id="GO:0097367">
    <property type="term" value="F:carbohydrate derivative binding"/>
    <property type="evidence" value="ECO:0007669"/>
    <property type="project" value="InterPro"/>
</dbReference>
<evidence type="ECO:0000313" key="5">
    <source>
        <dbReference type="Proteomes" id="UP000230731"/>
    </source>
</evidence>
<feature type="domain" description="Bifunctional glucose-6-phosphate/mannose-6-phosphate isomerase C-terminal" evidence="3">
    <location>
        <begin position="182"/>
        <end position="333"/>
    </location>
</feature>
<name>A0A2M6WYP8_9BACT</name>
<gene>
    <name evidence="4" type="ORF">COT71_03630</name>
</gene>
<dbReference type="GO" id="GO:1901135">
    <property type="term" value="P:carbohydrate derivative metabolic process"/>
    <property type="evidence" value="ECO:0007669"/>
    <property type="project" value="InterPro"/>
</dbReference>
<dbReference type="InterPro" id="IPR046348">
    <property type="entry name" value="SIS_dom_sf"/>
</dbReference>
<evidence type="ECO:0000256" key="1">
    <source>
        <dbReference type="ARBA" id="ARBA00010523"/>
    </source>
</evidence>